<evidence type="ECO:0000313" key="2">
    <source>
        <dbReference type="EMBL" id="SVE64322.1"/>
    </source>
</evidence>
<dbReference type="NCBIfam" id="NF033709">
    <property type="entry name" value="PorV_fam"/>
    <property type="match status" value="1"/>
</dbReference>
<proteinExistence type="predicted"/>
<reference evidence="2" key="1">
    <citation type="submission" date="2018-05" db="EMBL/GenBank/DDBJ databases">
        <authorList>
            <person name="Lanie J.A."/>
            <person name="Ng W.-L."/>
            <person name="Kazmierczak K.M."/>
            <person name="Andrzejewski T.M."/>
            <person name="Davidsen T.M."/>
            <person name="Wayne K.J."/>
            <person name="Tettelin H."/>
            <person name="Glass J.I."/>
            <person name="Rusch D."/>
            <person name="Podicherti R."/>
            <person name="Tsui H.-C.T."/>
            <person name="Winkler M.E."/>
        </authorList>
    </citation>
    <scope>NUCLEOTIDE SEQUENCE</scope>
</reference>
<dbReference type="Gene3D" id="2.40.160.60">
    <property type="entry name" value="Outer membrane protein transport protein (OMPP1/FadL/TodX)"/>
    <property type="match status" value="1"/>
</dbReference>
<gene>
    <name evidence="2" type="ORF">METZ01_LOCUS517176</name>
</gene>
<feature type="domain" description="Type IX secretion system protein PorV" evidence="1">
    <location>
        <begin position="22"/>
        <end position="193"/>
    </location>
</feature>
<name>A0A383F571_9ZZZZ</name>
<dbReference type="Pfam" id="PF19572">
    <property type="entry name" value="PorV"/>
    <property type="match status" value="1"/>
</dbReference>
<sequence length="201" mass="21721">MKISKLILLIIFFSQVFSVDKSGTTSAKFLSINIGARAVGMGGAFTSVANDASAMYWNPAALPRLNKIQFYINHSSWIADISHNYIGLVFPLRKSQAIGFSVTSTTMDEMEVTRYGDENTGETFKAGNYALGVSYGLNLTDRFSIGFNGKLIRESIANSSAGGFAVDVGTLFETPYGFMLGTSVSNFGPKMKMTGDDLLIP</sequence>
<feature type="non-terminal residue" evidence="2">
    <location>
        <position position="201"/>
    </location>
</feature>
<protein>
    <recommendedName>
        <fullName evidence="1">Type IX secretion system protein PorV domain-containing protein</fullName>
    </recommendedName>
</protein>
<dbReference type="SUPFAM" id="SSF56935">
    <property type="entry name" value="Porins"/>
    <property type="match status" value="1"/>
</dbReference>
<organism evidence="2">
    <name type="scientific">marine metagenome</name>
    <dbReference type="NCBI Taxonomy" id="408172"/>
    <lineage>
        <taxon>unclassified sequences</taxon>
        <taxon>metagenomes</taxon>
        <taxon>ecological metagenomes</taxon>
    </lineage>
</organism>
<dbReference type="EMBL" id="UINC01231682">
    <property type="protein sequence ID" value="SVE64322.1"/>
    <property type="molecule type" value="Genomic_DNA"/>
</dbReference>
<accession>A0A383F571</accession>
<dbReference type="InterPro" id="IPR045741">
    <property type="entry name" value="PorV"/>
</dbReference>
<evidence type="ECO:0000259" key="1">
    <source>
        <dbReference type="Pfam" id="PF19572"/>
    </source>
</evidence>
<dbReference type="AlphaFoldDB" id="A0A383F571"/>